<reference evidence="2" key="1">
    <citation type="submission" date="2016-06" db="EMBL/GenBank/DDBJ databases">
        <title>Parallel loss of symbiosis genes in relatives of nitrogen-fixing non-legume Parasponia.</title>
        <authorList>
            <person name="Van Velzen R."/>
            <person name="Holmer R."/>
            <person name="Bu F."/>
            <person name="Rutten L."/>
            <person name="Van Zeijl A."/>
            <person name="Liu W."/>
            <person name="Santuari L."/>
            <person name="Cao Q."/>
            <person name="Sharma T."/>
            <person name="Shen D."/>
            <person name="Roswanjaya Y."/>
            <person name="Wardhani T."/>
            <person name="Kalhor M.S."/>
            <person name="Jansen J."/>
            <person name="Van den Hoogen J."/>
            <person name="Gungor B."/>
            <person name="Hartog M."/>
            <person name="Hontelez J."/>
            <person name="Verver J."/>
            <person name="Yang W.-C."/>
            <person name="Schijlen E."/>
            <person name="Repin R."/>
            <person name="Schilthuizen M."/>
            <person name="Schranz E."/>
            <person name="Heidstra R."/>
            <person name="Miyata K."/>
            <person name="Fedorova E."/>
            <person name="Kohlen W."/>
            <person name="Bisseling T."/>
            <person name="Smit S."/>
            <person name="Geurts R."/>
        </authorList>
    </citation>
    <scope>NUCLEOTIDE SEQUENCE [LARGE SCALE GENOMIC DNA]</scope>
    <source>
        <strain evidence="2">cv. WU1-14</strain>
    </source>
</reference>
<organism evidence="1 2">
    <name type="scientific">Parasponia andersonii</name>
    <name type="common">Sponia andersonii</name>
    <dbReference type="NCBI Taxonomy" id="3476"/>
    <lineage>
        <taxon>Eukaryota</taxon>
        <taxon>Viridiplantae</taxon>
        <taxon>Streptophyta</taxon>
        <taxon>Embryophyta</taxon>
        <taxon>Tracheophyta</taxon>
        <taxon>Spermatophyta</taxon>
        <taxon>Magnoliopsida</taxon>
        <taxon>eudicotyledons</taxon>
        <taxon>Gunneridae</taxon>
        <taxon>Pentapetalae</taxon>
        <taxon>rosids</taxon>
        <taxon>fabids</taxon>
        <taxon>Rosales</taxon>
        <taxon>Cannabaceae</taxon>
        <taxon>Parasponia</taxon>
    </lineage>
</organism>
<evidence type="ECO:0000313" key="2">
    <source>
        <dbReference type="Proteomes" id="UP000237105"/>
    </source>
</evidence>
<sequence length="115" mass="13107">MNAESSSSNHLISQLNLTLLSSFRKSSASKLEYLYELNYVSEESKITSENLPLINPYYAFTKLSSSFTQSIKSLIKPTPRSTKEYVQSTKFDRCELPATNKELYVTLQIPPEFPL</sequence>
<gene>
    <name evidence="1" type="ORF">PanWU01x14_144870</name>
</gene>
<keyword evidence="2" id="KW-1185">Reference proteome</keyword>
<accession>A0A2P5CKK7</accession>
<dbReference type="Proteomes" id="UP000237105">
    <property type="component" value="Unassembled WGS sequence"/>
</dbReference>
<evidence type="ECO:0000313" key="1">
    <source>
        <dbReference type="EMBL" id="PON61571.1"/>
    </source>
</evidence>
<dbReference type="AlphaFoldDB" id="A0A2P5CKK7"/>
<dbReference type="EMBL" id="JXTB01000120">
    <property type="protein sequence ID" value="PON61571.1"/>
    <property type="molecule type" value="Genomic_DNA"/>
</dbReference>
<dbReference type="OrthoDB" id="1720991at2759"/>
<name>A0A2P5CKK7_PARAD</name>
<comment type="caution">
    <text evidence="1">The sequence shown here is derived from an EMBL/GenBank/DDBJ whole genome shotgun (WGS) entry which is preliminary data.</text>
</comment>
<proteinExistence type="predicted"/>
<protein>
    <submittedName>
        <fullName evidence="1">Uncharacterized protein</fullName>
    </submittedName>
</protein>